<dbReference type="EMBL" id="LXEU01000039">
    <property type="protein sequence ID" value="OAT54108.1"/>
    <property type="molecule type" value="Genomic_DNA"/>
</dbReference>
<organism evidence="3 4">
    <name type="scientific">Kluyvera georgiana ATCC 51603</name>
    <dbReference type="NCBI Taxonomy" id="1354264"/>
    <lineage>
        <taxon>Bacteria</taxon>
        <taxon>Pseudomonadati</taxon>
        <taxon>Pseudomonadota</taxon>
        <taxon>Gammaproteobacteria</taxon>
        <taxon>Enterobacterales</taxon>
        <taxon>Enterobacteriaceae</taxon>
        <taxon>Kluyvera</taxon>
    </lineage>
</organism>
<dbReference type="InterPro" id="IPR028098">
    <property type="entry name" value="Glyco_trans_4-like_N"/>
</dbReference>
<evidence type="ECO:0000259" key="2">
    <source>
        <dbReference type="Pfam" id="PF13439"/>
    </source>
</evidence>
<accession>A0A1B7K1T6</accession>
<dbReference type="AlphaFoldDB" id="A0A1B7K1T6"/>
<reference evidence="3 4" key="1">
    <citation type="submission" date="2016-04" db="EMBL/GenBank/DDBJ databases">
        <title>ATOL: Assembling a taxonomically balanced genome-scale reconstruction of the evolutionary history of the Enterobacteriaceae.</title>
        <authorList>
            <person name="Plunkett G.III."/>
            <person name="Neeno-Eckwall E.C."/>
            <person name="Glasner J.D."/>
            <person name="Perna N.T."/>
        </authorList>
    </citation>
    <scope>NUCLEOTIDE SEQUENCE [LARGE SCALE GENOMIC DNA]</scope>
    <source>
        <strain evidence="3 4">ATCC 51603</strain>
    </source>
</reference>
<keyword evidence="3" id="KW-0808">Transferase</keyword>
<dbReference type="GO" id="GO:0016757">
    <property type="term" value="F:glycosyltransferase activity"/>
    <property type="evidence" value="ECO:0007669"/>
    <property type="project" value="UniProtKB-KW"/>
</dbReference>
<dbReference type="PANTHER" id="PTHR12526">
    <property type="entry name" value="GLYCOSYLTRANSFERASE"/>
    <property type="match status" value="1"/>
</dbReference>
<dbReference type="PATRIC" id="fig|1354264.4.peg.1790"/>
<dbReference type="EC" id="2.4.1.-" evidence="3"/>
<dbReference type="Pfam" id="PF00534">
    <property type="entry name" value="Glycos_transf_1"/>
    <property type="match status" value="1"/>
</dbReference>
<evidence type="ECO:0000259" key="1">
    <source>
        <dbReference type="Pfam" id="PF00534"/>
    </source>
</evidence>
<dbReference type="InterPro" id="IPR001296">
    <property type="entry name" value="Glyco_trans_1"/>
</dbReference>
<name>A0A1B7K1T6_9ENTR</name>
<evidence type="ECO:0000313" key="4">
    <source>
        <dbReference type="Proteomes" id="UP000078386"/>
    </source>
</evidence>
<dbReference type="Gene3D" id="3.40.50.2000">
    <property type="entry name" value="Glycogen Phosphorylase B"/>
    <property type="match status" value="2"/>
</dbReference>
<protein>
    <submittedName>
        <fullName evidence="3">Exopolysaccharide biosynthesis glycosyltransferase</fullName>
        <ecNumber evidence="3">2.4.1.-</ecNumber>
    </submittedName>
</protein>
<dbReference type="Proteomes" id="UP000078386">
    <property type="component" value="Unassembled WGS sequence"/>
</dbReference>
<keyword evidence="3" id="KW-0328">Glycosyltransferase</keyword>
<keyword evidence="4" id="KW-1185">Reference proteome</keyword>
<feature type="domain" description="Glycosyl transferase family 1" evidence="1">
    <location>
        <begin position="182"/>
        <end position="312"/>
    </location>
</feature>
<dbReference type="SUPFAM" id="SSF53756">
    <property type="entry name" value="UDP-Glycosyltransferase/glycogen phosphorylase"/>
    <property type="match status" value="1"/>
</dbReference>
<comment type="caution">
    <text evidence="3">The sequence shown here is derived from an EMBL/GenBank/DDBJ whole genome shotgun (WGS) entry which is preliminary data.</text>
</comment>
<sequence>MKNVAFIITKSEVGGAQTWVSEMSNTLKDECNLFLITSELGWLTENSENFNKTLILPGVKKHLNIFTLWKIIFFFKRNNINTVIASSANAGVYARLAKLFCKFKCIYVSHGWSCIYNGGSLRYVFCKIEKYLSKITDVIWCVSESDRVKALDFIGIDDSKIIMVPNTVTPMPKRVNKKIGYNVLFVGRLTHPKRPELLAEVISKKNNYKLDIIGGGENLESLKEKYRGYSNIRFLGEVNQFADYQCYDLFALISDSEGLPMSGLEAHTAGLPLLLSDVGGCAELIEGNGLLTSNDEKSINENIEHIFSRYEEYSYQALISSSKYDIKNYIECYRRLILD</sequence>
<dbReference type="GO" id="GO:1901135">
    <property type="term" value="P:carbohydrate derivative metabolic process"/>
    <property type="evidence" value="ECO:0007669"/>
    <property type="project" value="UniProtKB-ARBA"/>
</dbReference>
<gene>
    <name evidence="3" type="ORF">M989_01720</name>
</gene>
<dbReference type="RefSeq" id="WP_064544354.1">
    <property type="nucleotide sequence ID" value="NZ_LXEU01000039.1"/>
</dbReference>
<proteinExistence type="predicted"/>
<feature type="domain" description="Glycosyltransferase subfamily 4-like N-terminal" evidence="2">
    <location>
        <begin position="13"/>
        <end position="168"/>
    </location>
</feature>
<dbReference type="Pfam" id="PF13439">
    <property type="entry name" value="Glyco_transf_4"/>
    <property type="match status" value="1"/>
</dbReference>
<evidence type="ECO:0000313" key="3">
    <source>
        <dbReference type="EMBL" id="OAT54108.1"/>
    </source>
</evidence>